<dbReference type="RefSeq" id="WP_072209175.1">
    <property type="nucleotide sequence ID" value="NZ_LDSI01000004.1"/>
</dbReference>
<dbReference type="InterPro" id="IPR011008">
    <property type="entry name" value="Dimeric_a/b-barrel"/>
</dbReference>
<accession>A0AB34VJJ2</accession>
<evidence type="ECO:0000259" key="2">
    <source>
        <dbReference type="Pfam" id="PF03795"/>
    </source>
</evidence>
<proteinExistence type="inferred from homology"/>
<dbReference type="Proteomes" id="UP000072520">
    <property type="component" value="Unassembled WGS sequence"/>
</dbReference>
<dbReference type="PANTHER" id="PTHR33606">
    <property type="entry name" value="PROTEIN YCII"/>
    <property type="match status" value="1"/>
</dbReference>
<evidence type="ECO:0000313" key="3">
    <source>
        <dbReference type="EMBL" id="KTS99942.1"/>
    </source>
</evidence>
<dbReference type="Pfam" id="PF03795">
    <property type="entry name" value="YCII"/>
    <property type="match status" value="1"/>
</dbReference>
<comment type="similarity">
    <text evidence="1">Belongs to the YciI family.</text>
</comment>
<dbReference type="PANTHER" id="PTHR33606:SF3">
    <property type="entry name" value="PROTEIN YCII"/>
    <property type="match status" value="1"/>
</dbReference>
<dbReference type="EMBL" id="LDSI01000004">
    <property type="protein sequence ID" value="KTS99942.1"/>
    <property type="molecule type" value="Genomic_DNA"/>
</dbReference>
<comment type="caution">
    <text evidence="3">The sequence shown here is derived from an EMBL/GenBank/DDBJ whole genome shotgun (WGS) entry which is preliminary data.</text>
</comment>
<organism evidence="3 4">
    <name type="scientific">Pantoea stewartii</name>
    <dbReference type="NCBI Taxonomy" id="66269"/>
    <lineage>
        <taxon>Bacteria</taxon>
        <taxon>Pseudomonadati</taxon>
        <taxon>Pseudomonadota</taxon>
        <taxon>Gammaproteobacteria</taxon>
        <taxon>Enterobacterales</taxon>
        <taxon>Erwiniaceae</taxon>
        <taxon>Pantoea</taxon>
    </lineage>
</organism>
<reference evidence="3 4" key="1">
    <citation type="journal article" date="2016" name="Front. Microbiol.">
        <title>Genomic Resource of Rice Seed Associated Bacteria.</title>
        <authorList>
            <person name="Midha S."/>
            <person name="Bansal K."/>
            <person name="Sharma S."/>
            <person name="Kumar N."/>
            <person name="Patil P.P."/>
            <person name="Chaudhry V."/>
            <person name="Patil P.B."/>
        </authorList>
    </citation>
    <scope>NUCLEOTIDE SEQUENCE [LARGE SCALE GENOMIC DNA]</scope>
    <source>
        <strain evidence="3 4">RSA13</strain>
    </source>
</reference>
<dbReference type="InterPro" id="IPR005545">
    <property type="entry name" value="YCII"/>
</dbReference>
<dbReference type="AlphaFoldDB" id="A0AB34VJJ2"/>
<evidence type="ECO:0000313" key="4">
    <source>
        <dbReference type="Proteomes" id="UP000072520"/>
    </source>
</evidence>
<dbReference type="SUPFAM" id="SSF54909">
    <property type="entry name" value="Dimeric alpha+beta barrel"/>
    <property type="match status" value="1"/>
</dbReference>
<name>A0AB34VJJ2_9GAMM</name>
<dbReference type="InterPro" id="IPR051807">
    <property type="entry name" value="Sec-metab_biosynth-assoc"/>
</dbReference>
<feature type="domain" description="YCII-related" evidence="2">
    <location>
        <begin position="1"/>
        <end position="87"/>
    </location>
</feature>
<protein>
    <recommendedName>
        <fullName evidence="2">YCII-related domain-containing protein</fullName>
    </recommendedName>
</protein>
<evidence type="ECO:0000256" key="1">
    <source>
        <dbReference type="ARBA" id="ARBA00007689"/>
    </source>
</evidence>
<dbReference type="Gene3D" id="3.30.70.1060">
    <property type="entry name" value="Dimeric alpha+beta barrel"/>
    <property type="match status" value="1"/>
</dbReference>
<gene>
    <name evidence="3" type="ORF">RSA13_03925</name>
</gene>
<sequence>MLFAVRFYDRADRADIRKIYMDAHLQWLESVRSGVLIAGSLREHATAHPDGALWIVEAESKEAVETLLKQDPFWQVGLRHNVDIRLWSKAFDSPVTL</sequence>